<proteinExistence type="predicted"/>
<evidence type="ECO:0000256" key="1">
    <source>
        <dbReference type="SAM" id="MobiDB-lite"/>
    </source>
</evidence>
<reference evidence="2 3" key="1">
    <citation type="journal article" date="2016" name="BMC Genomics">
        <title>Comparative genomics reveals Cyclospora cayetanensis possesses coccidia-like metabolism and invasion components but unique surface antigens.</title>
        <authorList>
            <person name="Liu S."/>
            <person name="Wang L."/>
            <person name="Zheng H."/>
            <person name="Xu Z."/>
            <person name="Roellig D.M."/>
            <person name="Li N."/>
            <person name="Frace M.A."/>
            <person name="Tang K."/>
            <person name="Arrowood M.J."/>
            <person name="Moss D.M."/>
            <person name="Zhang L."/>
            <person name="Feng Y."/>
            <person name="Xiao L."/>
        </authorList>
    </citation>
    <scope>NUCLEOTIDE SEQUENCE [LARGE SCALE GENOMIC DNA]</scope>
    <source>
        <strain evidence="2 3">CHN_HEN01</strain>
    </source>
</reference>
<keyword evidence="3" id="KW-1185">Reference proteome</keyword>
<dbReference type="Proteomes" id="UP000095192">
    <property type="component" value="Unassembled WGS sequence"/>
</dbReference>
<dbReference type="VEuPathDB" id="ToxoDB:LOC34618159"/>
<comment type="caution">
    <text evidence="2">The sequence shown here is derived from an EMBL/GenBank/DDBJ whole genome shotgun (WGS) entry which is preliminary data.</text>
</comment>
<feature type="region of interest" description="Disordered" evidence="1">
    <location>
        <begin position="88"/>
        <end position="119"/>
    </location>
</feature>
<name>A0A1D3D3C1_9EIME</name>
<evidence type="ECO:0000313" key="3">
    <source>
        <dbReference type="Proteomes" id="UP000095192"/>
    </source>
</evidence>
<dbReference type="InParanoid" id="A0A1D3D3C1"/>
<accession>A0A1D3D3C1</accession>
<evidence type="ECO:0000313" key="2">
    <source>
        <dbReference type="EMBL" id="OEH77936.1"/>
    </source>
</evidence>
<dbReference type="VEuPathDB" id="ToxoDB:cyc_01088"/>
<sequence>MGNTRRREALLKACMGSAWRRGLLRSTQQSDLRGTARGRRQAQCTSEPFARAQRVRENFSPAGQGPLLLQTGLTAPVRQGELQVNTLSEHSLTSRVGVPPDAGDGALHPEEEGGSSHYQAGQRDIGAESISNDGEFACKASEALSLLVDELGKRGAEKRARADGEQQYNQHGMQIQEGRHLANLYEQVRREQADGWFGPFGCLLSSARPRSEQYARQCFYSRAAKTPQLRVIIRLGDSIPISQLQRLAHEGCVRERRSVVRAPDPRA</sequence>
<protein>
    <submittedName>
        <fullName evidence="2">Uncharacterized protein</fullName>
    </submittedName>
</protein>
<gene>
    <name evidence="2" type="ORF">cyc_01088</name>
</gene>
<dbReference type="EMBL" id="JROU02000929">
    <property type="protein sequence ID" value="OEH77936.1"/>
    <property type="molecule type" value="Genomic_DNA"/>
</dbReference>
<dbReference type="AlphaFoldDB" id="A0A1D3D3C1"/>
<organism evidence="2 3">
    <name type="scientific">Cyclospora cayetanensis</name>
    <dbReference type="NCBI Taxonomy" id="88456"/>
    <lineage>
        <taxon>Eukaryota</taxon>
        <taxon>Sar</taxon>
        <taxon>Alveolata</taxon>
        <taxon>Apicomplexa</taxon>
        <taxon>Conoidasida</taxon>
        <taxon>Coccidia</taxon>
        <taxon>Eucoccidiorida</taxon>
        <taxon>Eimeriorina</taxon>
        <taxon>Eimeriidae</taxon>
        <taxon>Cyclospora</taxon>
    </lineage>
</organism>